<dbReference type="OrthoDB" id="10250002at2759"/>
<dbReference type="GO" id="GO:0000495">
    <property type="term" value="P:box H/ACA sno(s)RNA 3'-end processing"/>
    <property type="evidence" value="ECO:0007669"/>
    <property type="project" value="TreeGrafter"/>
</dbReference>
<reference evidence="2 3" key="1">
    <citation type="submission" date="2017-12" db="EMBL/GenBank/DDBJ databases">
        <title>Hemimetabolous genomes reveal molecular basis of termite eusociality.</title>
        <authorList>
            <person name="Harrison M.C."/>
            <person name="Jongepier E."/>
            <person name="Robertson H.M."/>
            <person name="Arning N."/>
            <person name="Bitard-Feildel T."/>
            <person name="Chao H."/>
            <person name="Childers C.P."/>
            <person name="Dinh H."/>
            <person name="Doddapaneni H."/>
            <person name="Dugan S."/>
            <person name="Gowin J."/>
            <person name="Greiner C."/>
            <person name="Han Y."/>
            <person name="Hu H."/>
            <person name="Hughes D.S.T."/>
            <person name="Huylmans A.-K."/>
            <person name="Kemena C."/>
            <person name="Kremer L.P.M."/>
            <person name="Lee S.L."/>
            <person name="Lopez-Ezquerra A."/>
            <person name="Mallet L."/>
            <person name="Monroy-Kuhn J.M."/>
            <person name="Moser A."/>
            <person name="Murali S.C."/>
            <person name="Muzny D.M."/>
            <person name="Otani S."/>
            <person name="Piulachs M.-D."/>
            <person name="Poelchau M."/>
            <person name="Qu J."/>
            <person name="Schaub F."/>
            <person name="Wada-Katsumata A."/>
            <person name="Worley K.C."/>
            <person name="Xie Q."/>
            <person name="Ylla G."/>
            <person name="Poulsen M."/>
            <person name="Gibbs R.A."/>
            <person name="Schal C."/>
            <person name="Richards S."/>
            <person name="Belles X."/>
            <person name="Korb J."/>
            <person name="Bornberg-Bauer E."/>
        </authorList>
    </citation>
    <scope>NUCLEOTIDE SEQUENCE [LARGE SCALE GENOMIC DNA]</scope>
    <source>
        <tissue evidence="2">Whole body</tissue>
    </source>
</reference>
<evidence type="ECO:0000313" key="2">
    <source>
        <dbReference type="EMBL" id="PNF29677.1"/>
    </source>
</evidence>
<dbReference type="AlphaFoldDB" id="A0A2J7QM83"/>
<proteinExistence type="predicted"/>
<protein>
    <submittedName>
        <fullName evidence="2">Uncharacterized protein</fullName>
    </submittedName>
</protein>
<organism evidence="2 3">
    <name type="scientific">Cryptotermes secundus</name>
    <dbReference type="NCBI Taxonomy" id="105785"/>
    <lineage>
        <taxon>Eukaryota</taxon>
        <taxon>Metazoa</taxon>
        <taxon>Ecdysozoa</taxon>
        <taxon>Arthropoda</taxon>
        <taxon>Hexapoda</taxon>
        <taxon>Insecta</taxon>
        <taxon>Pterygota</taxon>
        <taxon>Neoptera</taxon>
        <taxon>Polyneoptera</taxon>
        <taxon>Dictyoptera</taxon>
        <taxon>Blattodea</taxon>
        <taxon>Blattoidea</taxon>
        <taxon>Termitoidae</taxon>
        <taxon>Kalotermitidae</taxon>
        <taxon>Cryptotermitinae</taxon>
        <taxon>Cryptotermes</taxon>
    </lineage>
</organism>
<dbReference type="PANTHER" id="PTHR23127">
    <property type="entry name" value="CENTROMERE/MICROTUBULE BINDING PROTEIN CBF5"/>
    <property type="match status" value="1"/>
</dbReference>
<keyword evidence="3" id="KW-1185">Reference proteome</keyword>
<dbReference type="PANTHER" id="PTHR23127:SF0">
    <property type="entry name" value="H_ACA RIBONUCLEOPROTEIN COMPLEX SUBUNIT DKC1"/>
    <property type="match status" value="1"/>
</dbReference>
<feature type="region of interest" description="Disordered" evidence="1">
    <location>
        <begin position="74"/>
        <end position="143"/>
    </location>
</feature>
<dbReference type="GO" id="GO:0003723">
    <property type="term" value="F:RNA binding"/>
    <property type="evidence" value="ECO:0007669"/>
    <property type="project" value="InterPro"/>
</dbReference>
<accession>A0A2J7QM83</accession>
<dbReference type="GO" id="GO:0031118">
    <property type="term" value="P:rRNA pseudouridine synthesis"/>
    <property type="evidence" value="ECO:0007669"/>
    <property type="project" value="TreeGrafter"/>
</dbReference>
<dbReference type="InterPro" id="IPR004802">
    <property type="entry name" value="tRNA_PsdUridine_synth_B_fam"/>
</dbReference>
<dbReference type="GO" id="GO:0031120">
    <property type="term" value="P:snRNA pseudouridine synthesis"/>
    <property type="evidence" value="ECO:0007669"/>
    <property type="project" value="TreeGrafter"/>
</dbReference>
<dbReference type="GO" id="GO:1990481">
    <property type="term" value="P:mRNA pseudouridine synthesis"/>
    <property type="evidence" value="ECO:0007669"/>
    <property type="project" value="TreeGrafter"/>
</dbReference>
<comment type="caution">
    <text evidence="2">The sequence shown here is derived from an EMBL/GenBank/DDBJ whole genome shotgun (WGS) entry which is preliminary data.</text>
</comment>
<dbReference type="Gene3D" id="2.30.130.10">
    <property type="entry name" value="PUA domain"/>
    <property type="match status" value="1"/>
</dbReference>
<sequence length="143" mass="16192">MTTATIAGCDHGIVAKIKRVIMDRDTYPRKWGLGPKASAKKVLIKQGLLDKFGKPNERTPSSWLTGYVDYSVHTEKDEQEEEQSRKRKLSASPVSSPPTPGTTLIKKEKKKKRKKKELEEPEGMEVVEEEAKNIKKEKKKGKD</sequence>
<dbReference type="PROSITE" id="PS50890">
    <property type="entry name" value="PUA"/>
    <property type="match status" value="1"/>
</dbReference>
<gene>
    <name evidence="2" type="ORF">B7P43_G15786</name>
</gene>
<dbReference type="GO" id="GO:0009982">
    <property type="term" value="F:pseudouridine synthase activity"/>
    <property type="evidence" value="ECO:0007669"/>
    <property type="project" value="TreeGrafter"/>
</dbReference>
<evidence type="ECO:0000313" key="3">
    <source>
        <dbReference type="Proteomes" id="UP000235965"/>
    </source>
</evidence>
<feature type="compositionally biased region" description="Acidic residues" evidence="1">
    <location>
        <begin position="119"/>
        <end position="128"/>
    </location>
</feature>
<dbReference type="GO" id="GO:0031429">
    <property type="term" value="C:box H/ACA snoRNP complex"/>
    <property type="evidence" value="ECO:0007669"/>
    <property type="project" value="TreeGrafter"/>
</dbReference>
<dbReference type="InterPro" id="IPR036974">
    <property type="entry name" value="PUA_sf"/>
</dbReference>
<evidence type="ECO:0000256" key="1">
    <source>
        <dbReference type="SAM" id="MobiDB-lite"/>
    </source>
</evidence>
<dbReference type="Proteomes" id="UP000235965">
    <property type="component" value="Unassembled WGS sequence"/>
</dbReference>
<dbReference type="EMBL" id="NEVH01013216">
    <property type="protein sequence ID" value="PNF29677.1"/>
    <property type="molecule type" value="Genomic_DNA"/>
</dbReference>
<name>A0A2J7QM83_9NEOP</name>